<proteinExistence type="predicted"/>
<protein>
    <submittedName>
        <fullName evidence="1">Uncharacterized protein</fullName>
    </submittedName>
</protein>
<evidence type="ECO:0000313" key="2">
    <source>
        <dbReference type="Proteomes" id="UP000324222"/>
    </source>
</evidence>
<name>A0A5B7FD75_PORTR</name>
<comment type="caution">
    <text evidence="1">The sequence shown here is derived from an EMBL/GenBank/DDBJ whole genome shotgun (WGS) entry which is preliminary data.</text>
</comment>
<evidence type="ECO:0000313" key="1">
    <source>
        <dbReference type="EMBL" id="MPC45151.1"/>
    </source>
</evidence>
<keyword evidence="2" id="KW-1185">Reference proteome</keyword>
<organism evidence="1 2">
    <name type="scientific">Portunus trituberculatus</name>
    <name type="common">Swimming crab</name>
    <name type="synonym">Neptunus trituberculatus</name>
    <dbReference type="NCBI Taxonomy" id="210409"/>
    <lineage>
        <taxon>Eukaryota</taxon>
        <taxon>Metazoa</taxon>
        <taxon>Ecdysozoa</taxon>
        <taxon>Arthropoda</taxon>
        <taxon>Crustacea</taxon>
        <taxon>Multicrustacea</taxon>
        <taxon>Malacostraca</taxon>
        <taxon>Eumalacostraca</taxon>
        <taxon>Eucarida</taxon>
        <taxon>Decapoda</taxon>
        <taxon>Pleocyemata</taxon>
        <taxon>Brachyura</taxon>
        <taxon>Eubrachyura</taxon>
        <taxon>Portunoidea</taxon>
        <taxon>Portunidae</taxon>
        <taxon>Portuninae</taxon>
        <taxon>Portunus</taxon>
    </lineage>
</organism>
<reference evidence="1 2" key="1">
    <citation type="submission" date="2019-05" db="EMBL/GenBank/DDBJ databases">
        <title>Another draft genome of Portunus trituberculatus and its Hox gene families provides insights of decapod evolution.</title>
        <authorList>
            <person name="Jeong J.-H."/>
            <person name="Song I."/>
            <person name="Kim S."/>
            <person name="Choi T."/>
            <person name="Kim D."/>
            <person name="Ryu S."/>
            <person name="Kim W."/>
        </authorList>
    </citation>
    <scope>NUCLEOTIDE SEQUENCE [LARGE SCALE GENOMIC DNA]</scope>
    <source>
        <tissue evidence="1">Muscle</tissue>
    </source>
</reference>
<dbReference type="EMBL" id="VSRR010006593">
    <property type="protein sequence ID" value="MPC45151.1"/>
    <property type="molecule type" value="Genomic_DNA"/>
</dbReference>
<dbReference type="AlphaFoldDB" id="A0A5B7FD75"/>
<sequence length="71" mass="7524">MADVVVVVVDMLPSFTHPVCPSACDASDTHACTHFLAKHPCPAAPRLGPLRPICVRHHELVTLSGVVAESL</sequence>
<accession>A0A5B7FD75</accession>
<dbReference type="Proteomes" id="UP000324222">
    <property type="component" value="Unassembled WGS sequence"/>
</dbReference>
<gene>
    <name evidence="1" type="ORF">E2C01_038837</name>
</gene>